<evidence type="ECO:0000256" key="5">
    <source>
        <dbReference type="ARBA" id="ARBA00022475"/>
    </source>
</evidence>
<feature type="transmembrane region" description="Helical" evidence="19">
    <location>
        <begin position="112"/>
        <end position="138"/>
    </location>
</feature>
<dbReference type="InterPro" id="IPR000014">
    <property type="entry name" value="PAS"/>
</dbReference>
<evidence type="ECO:0000259" key="20">
    <source>
        <dbReference type="PROSITE" id="PS50109"/>
    </source>
</evidence>
<comment type="caution">
    <text evidence="23">The sequence shown here is derived from an EMBL/GenBank/DDBJ whole genome shotgun (WGS) entry which is preliminary data.</text>
</comment>
<name>A0A8J3RHS6_9ACTN</name>
<dbReference type="InterPro" id="IPR035965">
    <property type="entry name" value="PAS-like_dom_sf"/>
</dbReference>
<dbReference type="Pfam" id="PF00989">
    <property type="entry name" value="PAS"/>
    <property type="match status" value="1"/>
</dbReference>
<feature type="transmembrane region" description="Helical" evidence="19">
    <location>
        <begin position="265"/>
        <end position="281"/>
    </location>
</feature>
<dbReference type="SUPFAM" id="SSF47384">
    <property type="entry name" value="Homodimeric domain of signal transducing histidine kinase"/>
    <property type="match status" value="1"/>
</dbReference>
<dbReference type="InterPro" id="IPR007895">
    <property type="entry name" value="MASE1"/>
</dbReference>
<dbReference type="InterPro" id="IPR001789">
    <property type="entry name" value="Sig_transdc_resp-reg_receiver"/>
</dbReference>
<evidence type="ECO:0000256" key="12">
    <source>
        <dbReference type="ARBA" id="ARBA00022989"/>
    </source>
</evidence>
<dbReference type="Pfam" id="PF02518">
    <property type="entry name" value="HATPase_c"/>
    <property type="match status" value="1"/>
</dbReference>
<dbReference type="CDD" id="cd16922">
    <property type="entry name" value="HATPase_EvgS-ArcB-TorS-like"/>
    <property type="match status" value="1"/>
</dbReference>
<evidence type="ECO:0000256" key="14">
    <source>
        <dbReference type="ARBA" id="ARBA00023136"/>
    </source>
</evidence>
<evidence type="ECO:0000256" key="19">
    <source>
        <dbReference type="SAM" id="Phobius"/>
    </source>
</evidence>
<keyword evidence="7" id="KW-0808">Transferase</keyword>
<dbReference type="RefSeq" id="WP_203890600.1">
    <property type="nucleotide sequence ID" value="NZ_BOOH01000019.1"/>
</dbReference>
<dbReference type="SUPFAM" id="SSF55874">
    <property type="entry name" value="ATPase domain of HSP90 chaperone/DNA topoisomerase II/histidine kinase"/>
    <property type="match status" value="1"/>
</dbReference>
<dbReference type="InterPro" id="IPR003661">
    <property type="entry name" value="HisK_dim/P_dom"/>
</dbReference>
<dbReference type="InterPro" id="IPR005467">
    <property type="entry name" value="His_kinase_dom"/>
</dbReference>
<evidence type="ECO:0000256" key="16">
    <source>
        <dbReference type="ARBA" id="ARBA00068150"/>
    </source>
</evidence>
<feature type="transmembrane region" description="Helical" evidence="19">
    <location>
        <begin position="44"/>
        <end position="68"/>
    </location>
</feature>
<reference evidence="23 24" key="1">
    <citation type="submission" date="2021-01" db="EMBL/GenBank/DDBJ databases">
        <title>Whole genome shotgun sequence of Planobispora longispora NBRC 13918.</title>
        <authorList>
            <person name="Komaki H."/>
            <person name="Tamura T."/>
        </authorList>
    </citation>
    <scope>NUCLEOTIDE SEQUENCE [LARGE SCALE GENOMIC DNA]</scope>
    <source>
        <strain evidence="23 24">NBRC 13918</strain>
    </source>
</reference>
<evidence type="ECO:0000313" key="23">
    <source>
        <dbReference type="EMBL" id="GIH75967.1"/>
    </source>
</evidence>
<dbReference type="Pfam" id="PF05231">
    <property type="entry name" value="MASE1"/>
    <property type="match status" value="1"/>
</dbReference>
<keyword evidence="24" id="KW-1185">Reference proteome</keyword>
<dbReference type="InterPro" id="IPR011006">
    <property type="entry name" value="CheY-like_superfamily"/>
</dbReference>
<evidence type="ECO:0000256" key="6">
    <source>
        <dbReference type="ARBA" id="ARBA00022553"/>
    </source>
</evidence>
<evidence type="ECO:0000256" key="8">
    <source>
        <dbReference type="ARBA" id="ARBA00022692"/>
    </source>
</evidence>
<dbReference type="CDD" id="cd00130">
    <property type="entry name" value="PAS"/>
    <property type="match status" value="1"/>
</dbReference>
<dbReference type="SMART" id="SM00448">
    <property type="entry name" value="REC"/>
    <property type="match status" value="1"/>
</dbReference>
<keyword evidence="8 19" id="KW-0812">Transmembrane</keyword>
<dbReference type="PANTHER" id="PTHR43047">
    <property type="entry name" value="TWO-COMPONENT HISTIDINE PROTEIN KINASE"/>
    <property type="match status" value="1"/>
</dbReference>
<feature type="transmembrane region" description="Helical" evidence="19">
    <location>
        <begin position="12"/>
        <end position="32"/>
    </location>
</feature>
<dbReference type="NCBIfam" id="TIGR00229">
    <property type="entry name" value="sensory_box"/>
    <property type="match status" value="1"/>
</dbReference>
<dbReference type="PROSITE" id="PS50112">
    <property type="entry name" value="PAS"/>
    <property type="match status" value="1"/>
</dbReference>
<dbReference type="Gene3D" id="3.40.50.2300">
    <property type="match status" value="1"/>
</dbReference>
<evidence type="ECO:0000256" key="4">
    <source>
        <dbReference type="ARBA" id="ARBA00012438"/>
    </source>
</evidence>
<dbReference type="Pfam" id="PF00072">
    <property type="entry name" value="Response_reg"/>
    <property type="match status" value="1"/>
</dbReference>
<dbReference type="InterPro" id="IPR004358">
    <property type="entry name" value="Sig_transdc_His_kin-like_C"/>
</dbReference>
<evidence type="ECO:0000256" key="18">
    <source>
        <dbReference type="PROSITE-ProRule" id="PRU00169"/>
    </source>
</evidence>
<dbReference type="SMART" id="SM00091">
    <property type="entry name" value="PAS"/>
    <property type="match status" value="1"/>
</dbReference>
<dbReference type="Gene3D" id="3.30.565.10">
    <property type="entry name" value="Histidine kinase-like ATPase, C-terminal domain"/>
    <property type="match status" value="1"/>
</dbReference>
<dbReference type="PROSITE" id="PS50110">
    <property type="entry name" value="RESPONSE_REGULATORY"/>
    <property type="match status" value="1"/>
</dbReference>
<dbReference type="EC" id="2.7.13.3" evidence="4"/>
<feature type="transmembrane region" description="Helical" evidence="19">
    <location>
        <begin position="150"/>
        <end position="173"/>
    </location>
</feature>
<dbReference type="Gene3D" id="3.30.450.20">
    <property type="entry name" value="PAS domain"/>
    <property type="match status" value="1"/>
</dbReference>
<dbReference type="CDD" id="cd00082">
    <property type="entry name" value="HisKA"/>
    <property type="match status" value="1"/>
</dbReference>
<dbReference type="FunFam" id="3.30.565.10:FF:000010">
    <property type="entry name" value="Sensor histidine kinase RcsC"/>
    <property type="match status" value="1"/>
</dbReference>
<feature type="domain" description="PAS" evidence="22">
    <location>
        <begin position="293"/>
        <end position="348"/>
    </location>
</feature>
<feature type="transmembrane region" description="Helical" evidence="19">
    <location>
        <begin position="194"/>
        <end position="219"/>
    </location>
</feature>
<evidence type="ECO:0000259" key="21">
    <source>
        <dbReference type="PROSITE" id="PS50110"/>
    </source>
</evidence>
<keyword evidence="11" id="KW-0067">ATP-binding</keyword>
<dbReference type="InterPro" id="IPR036890">
    <property type="entry name" value="HATPase_C_sf"/>
</dbReference>
<dbReference type="PRINTS" id="PR00344">
    <property type="entry name" value="BCTRLSENSOR"/>
</dbReference>
<evidence type="ECO:0000256" key="11">
    <source>
        <dbReference type="ARBA" id="ARBA00022840"/>
    </source>
</evidence>
<dbReference type="Proteomes" id="UP000616724">
    <property type="component" value="Unassembled WGS sequence"/>
</dbReference>
<dbReference type="InterPro" id="IPR013767">
    <property type="entry name" value="PAS_fold"/>
</dbReference>
<organism evidence="23 24">
    <name type="scientific">Planobispora longispora</name>
    <dbReference type="NCBI Taxonomy" id="28887"/>
    <lineage>
        <taxon>Bacteria</taxon>
        <taxon>Bacillati</taxon>
        <taxon>Actinomycetota</taxon>
        <taxon>Actinomycetes</taxon>
        <taxon>Streptosporangiales</taxon>
        <taxon>Streptosporangiaceae</taxon>
        <taxon>Planobispora</taxon>
    </lineage>
</organism>
<comment type="similarity">
    <text evidence="3">In the N-terminal section; belongs to the phytochrome family.</text>
</comment>
<keyword evidence="5" id="KW-1003">Cell membrane</keyword>
<dbReference type="SMART" id="SM00387">
    <property type="entry name" value="HATPase_c"/>
    <property type="match status" value="1"/>
</dbReference>
<gene>
    <name evidence="23" type="ORF">Plo01_23960</name>
</gene>
<dbReference type="EMBL" id="BOOH01000019">
    <property type="protein sequence ID" value="GIH75967.1"/>
    <property type="molecule type" value="Genomic_DNA"/>
</dbReference>
<keyword evidence="12 19" id="KW-1133">Transmembrane helix</keyword>
<evidence type="ECO:0000256" key="2">
    <source>
        <dbReference type="ARBA" id="ARBA00004651"/>
    </source>
</evidence>
<dbReference type="GO" id="GO:0000155">
    <property type="term" value="F:phosphorelay sensor kinase activity"/>
    <property type="evidence" value="ECO:0007669"/>
    <property type="project" value="InterPro"/>
</dbReference>
<accession>A0A8J3RHS6</accession>
<dbReference type="SMART" id="SM00388">
    <property type="entry name" value="HisKA"/>
    <property type="match status" value="1"/>
</dbReference>
<keyword evidence="13" id="KW-0902">Two-component regulatory system</keyword>
<dbReference type="GO" id="GO:0005886">
    <property type="term" value="C:plasma membrane"/>
    <property type="evidence" value="ECO:0007669"/>
    <property type="project" value="UniProtKB-SubCell"/>
</dbReference>
<evidence type="ECO:0000256" key="9">
    <source>
        <dbReference type="ARBA" id="ARBA00022741"/>
    </source>
</evidence>
<feature type="domain" description="Histidine kinase" evidence="20">
    <location>
        <begin position="431"/>
        <end position="653"/>
    </location>
</feature>
<evidence type="ECO:0000256" key="1">
    <source>
        <dbReference type="ARBA" id="ARBA00000085"/>
    </source>
</evidence>
<comment type="subunit">
    <text evidence="15">At low DSF concentrations, interacts with RpfF.</text>
</comment>
<dbReference type="GO" id="GO:0005524">
    <property type="term" value="F:ATP binding"/>
    <property type="evidence" value="ECO:0007669"/>
    <property type="project" value="UniProtKB-KW"/>
</dbReference>
<dbReference type="InterPro" id="IPR036097">
    <property type="entry name" value="HisK_dim/P_sf"/>
</dbReference>
<dbReference type="SUPFAM" id="SSF55785">
    <property type="entry name" value="PYP-like sensor domain (PAS domain)"/>
    <property type="match status" value="1"/>
</dbReference>
<sequence length="801" mass="85661">MLRHGVAYLGKVVPLAILYAVTAQTVFALASVHTSISPIWLPSGLAVAAAVLYGYRALPAILLGAFAFNASTDIPLWVAALIAAGNTLEAAAAGWLLRLSGFRRPADRIRDVLALVGLAGLAATAVSATVGVTALWAGGVIPAAEAVSSWILWWFGDAIGVMTLTPVLLVAWARRRRWRRPSRTRTAEAGLLSLALPLATWPVLGAGRLTLVVPVLLWAAIRFRLVGASLACLFTTAVVIYAAARGVGPFVQLSSPGTLLTTQNYTMVLIATSMLVAAIITERERATAALHAQQERTRSIIATARDPFFGFDADGVVTDWNSSAETTFGWPAREAIGRPLTDLMIPADVHRERFPEAMTAAEDRMEILARHRDGRPLPVELTVWCVESAGHRHFNAFARDIAERKQFERDLATARDQALEASRLKSQFLATMSHEIRTPMNAVIGLAAVLLAGPLGREQRRQLEGILTAGQTLLAIINDILDLSKIEADQLVLEDGDVDLDVLVHDVVGLLSATAGAKGLALGGSCGPEVPAVLRGDPTRIRQILLNLVDNAVKFTPEGSVTVHAGLTGAAPDGRLEVRIEVADTGIGIPEDKREQLFDPFVQADASTTRQYGGTGLGLAISRRLAQAMGGDLRVSGRPGRGSVFTCTMSLAPAPAQEPPGAEDPVPAAPVHRSRLLLVEDNELNQMAAMEVLAMLGYHADLATNGEEAIAMTEKTEYQAILMDCQMPVMDGYTATTVLRRREGAARRTPIIALTAGVFAEDRRRCLAAGMDDFIAKPFDYTELAATIARWTGRPDGHPVP</sequence>
<dbReference type="FunFam" id="1.10.287.130:FF:000002">
    <property type="entry name" value="Two-component osmosensing histidine kinase"/>
    <property type="match status" value="1"/>
</dbReference>
<dbReference type="InterPro" id="IPR003594">
    <property type="entry name" value="HATPase_dom"/>
</dbReference>
<dbReference type="Gene3D" id="1.10.287.130">
    <property type="match status" value="1"/>
</dbReference>
<dbReference type="GO" id="GO:0006355">
    <property type="term" value="P:regulation of DNA-templated transcription"/>
    <property type="evidence" value="ECO:0007669"/>
    <property type="project" value="InterPro"/>
</dbReference>
<evidence type="ECO:0000256" key="13">
    <source>
        <dbReference type="ARBA" id="ARBA00023012"/>
    </source>
</evidence>
<keyword evidence="6 18" id="KW-0597">Phosphoprotein</keyword>
<keyword evidence="10" id="KW-0418">Kinase</keyword>
<evidence type="ECO:0000313" key="24">
    <source>
        <dbReference type="Proteomes" id="UP000616724"/>
    </source>
</evidence>
<evidence type="ECO:0000256" key="15">
    <source>
        <dbReference type="ARBA" id="ARBA00064003"/>
    </source>
</evidence>
<dbReference type="AlphaFoldDB" id="A0A8J3RHS6"/>
<dbReference type="CDD" id="cd17546">
    <property type="entry name" value="REC_hyHK_CKI1_RcsC-like"/>
    <property type="match status" value="1"/>
</dbReference>
<keyword evidence="9" id="KW-0547">Nucleotide-binding</keyword>
<feature type="domain" description="Response regulatory" evidence="21">
    <location>
        <begin position="675"/>
        <end position="792"/>
    </location>
</feature>
<evidence type="ECO:0000256" key="7">
    <source>
        <dbReference type="ARBA" id="ARBA00022679"/>
    </source>
</evidence>
<feature type="transmembrane region" description="Helical" evidence="19">
    <location>
        <begin position="225"/>
        <end position="244"/>
    </location>
</feature>
<evidence type="ECO:0000256" key="10">
    <source>
        <dbReference type="ARBA" id="ARBA00022777"/>
    </source>
</evidence>
<feature type="modified residue" description="4-aspartylphosphate" evidence="18">
    <location>
        <position position="724"/>
    </location>
</feature>
<protein>
    <recommendedName>
        <fullName evidence="17">Circadian input-output histidine kinase CikA</fullName>
        <ecNumber evidence="4">2.7.13.3</ecNumber>
    </recommendedName>
    <alternativeName>
        <fullName evidence="16">Sensory/regulatory protein RpfC</fullName>
    </alternativeName>
</protein>
<dbReference type="PROSITE" id="PS50109">
    <property type="entry name" value="HIS_KIN"/>
    <property type="match status" value="1"/>
</dbReference>
<dbReference type="Pfam" id="PF00512">
    <property type="entry name" value="HisKA"/>
    <property type="match status" value="1"/>
</dbReference>
<dbReference type="SUPFAM" id="SSF52172">
    <property type="entry name" value="CheY-like"/>
    <property type="match status" value="1"/>
</dbReference>
<comment type="subcellular location">
    <subcellularLocation>
        <location evidence="2">Cell membrane</location>
        <topology evidence="2">Multi-pass membrane protein</topology>
    </subcellularLocation>
</comment>
<proteinExistence type="inferred from homology"/>
<comment type="catalytic activity">
    <reaction evidence="1">
        <text>ATP + protein L-histidine = ADP + protein N-phospho-L-histidine.</text>
        <dbReference type="EC" id="2.7.13.3"/>
    </reaction>
</comment>
<evidence type="ECO:0000256" key="3">
    <source>
        <dbReference type="ARBA" id="ARBA00006402"/>
    </source>
</evidence>
<keyword evidence="14 19" id="KW-0472">Membrane</keyword>
<evidence type="ECO:0000259" key="22">
    <source>
        <dbReference type="PROSITE" id="PS50112"/>
    </source>
</evidence>
<evidence type="ECO:0000256" key="17">
    <source>
        <dbReference type="ARBA" id="ARBA00074306"/>
    </source>
</evidence>